<organism evidence="3 4">
    <name type="scientific">Allosphingosinicella humi</name>
    <dbReference type="NCBI Taxonomy" id="2068657"/>
    <lineage>
        <taxon>Bacteria</taxon>
        <taxon>Pseudomonadati</taxon>
        <taxon>Pseudomonadota</taxon>
        <taxon>Alphaproteobacteria</taxon>
        <taxon>Sphingomonadales</taxon>
        <taxon>Sphingomonadaceae</taxon>
        <taxon>Allosphingosinicella</taxon>
    </lineage>
</organism>
<feature type="binding site" evidence="1">
    <location>
        <position position="14"/>
    </location>
    <ligand>
        <name>Zn(2+)</name>
        <dbReference type="ChEBI" id="CHEBI:29105"/>
    </ligand>
</feature>
<dbReference type="AlphaFoldDB" id="A0A2U2J1X1"/>
<dbReference type="SUPFAM" id="SSF57716">
    <property type="entry name" value="Glucocorticoid receptor-like (DNA-binding domain)"/>
    <property type="match status" value="1"/>
</dbReference>
<comment type="caution">
    <text evidence="3">The sequence shown here is derived from an EMBL/GenBank/DDBJ whole genome shotgun (WGS) entry which is preliminary data.</text>
</comment>
<dbReference type="OrthoDB" id="9809663at2"/>
<feature type="binding site" evidence="1">
    <location>
        <position position="33"/>
    </location>
    <ligand>
        <name>Zn(2+)</name>
        <dbReference type="ChEBI" id="CHEBI:29105"/>
    </ligand>
</feature>
<feature type="binding site" evidence="1">
    <location>
        <position position="29"/>
    </location>
    <ligand>
        <name>Zn(2+)</name>
        <dbReference type="ChEBI" id="CHEBI:29105"/>
    </ligand>
</feature>
<dbReference type="EMBL" id="QFFF01000001">
    <property type="protein sequence ID" value="PWG02347.1"/>
    <property type="molecule type" value="Genomic_DNA"/>
</dbReference>
<accession>A0A2U2J1X1</accession>
<dbReference type="InterPro" id="IPR005584">
    <property type="entry name" value="DNA_gyrase_inhibitor_YacG"/>
</dbReference>
<dbReference type="GO" id="GO:0008270">
    <property type="term" value="F:zinc ion binding"/>
    <property type="evidence" value="ECO:0007669"/>
    <property type="project" value="UniProtKB-UniRule"/>
</dbReference>
<feature type="binding site" evidence="1">
    <location>
        <position position="17"/>
    </location>
    <ligand>
        <name>Zn(2+)</name>
        <dbReference type="ChEBI" id="CHEBI:29105"/>
    </ligand>
</feature>
<dbReference type="RefSeq" id="WP_109270487.1">
    <property type="nucleotide sequence ID" value="NZ_QFFF01000001.1"/>
</dbReference>
<name>A0A2U2J1X1_9SPHN</name>
<dbReference type="InterPro" id="IPR013088">
    <property type="entry name" value="Znf_NHR/GATA"/>
</dbReference>
<keyword evidence="4" id="KW-1185">Reference proteome</keyword>
<proteinExistence type="inferred from homology"/>
<comment type="cofactor">
    <cofactor evidence="1">
        <name>Zn(2+)</name>
        <dbReference type="ChEBI" id="CHEBI:29105"/>
    </cofactor>
    <text evidence="1">Binds 1 zinc ion.</text>
</comment>
<dbReference type="GO" id="GO:0006355">
    <property type="term" value="P:regulation of DNA-templated transcription"/>
    <property type="evidence" value="ECO:0007669"/>
    <property type="project" value="InterPro"/>
</dbReference>
<protein>
    <recommendedName>
        <fullName evidence="1">DNA gyrase inhibitor YacG</fullName>
    </recommendedName>
</protein>
<gene>
    <name evidence="1" type="primary">yacG</name>
    <name evidence="3" type="ORF">DF286_05315</name>
</gene>
<evidence type="ECO:0000256" key="1">
    <source>
        <dbReference type="HAMAP-Rule" id="MF_00649"/>
    </source>
</evidence>
<reference evidence="3 4" key="1">
    <citation type="submission" date="2018-05" db="EMBL/GenBank/DDBJ databases">
        <title>Genome of Sphingosinicella humi QZX222.</title>
        <authorList>
            <person name="Qiao Z."/>
            <person name="Wang G."/>
        </authorList>
    </citation>
    <scope>NUCLEOTIDE SEQUENCE [LARGE SCALE GENOMIC DNA]</scope>
    <source>
        <strain evidence="3 4">QZX222</strain>
    </source>
</reference>
<comment type="similarity">
    <text evidence="1">Belongs to the DNA gyrase inhibitor YacG family.</text>
</comment>
<keyword evidence="1" id="KW-0479">Metal-binding</keyword>
<dbReference type="Proteomes" id="UP000245916">
    <property type="component" value="Unassembled WGS sequence"/>
</dbReference>
<dbReference type="HAMAP" id="MF_00649">
    <property type="entry name" value="DNA_gyrase_inhibitor_YacG"/>
    <property type="match status" value="1"/>
</dbReference>
<evidence type="ECO:0000256" key="2">
    <source>
        <dbReference type="SAM" id="MobiDB-lite"/>
    </source>
</evidence>
<feature type="region of interest" description="Disordered" evidence="2">
    <location>
        <begin position="44"/>
        <end position="69"/>
    </location>
</feature>
<dbReference type="GO" id="GO:0008657">
    <property type="term" value="F:DNA topoisomerase type II (double strand cut, ATP-hydrolyzing) inhibitor activity"/>
    <property type="evidence" value="ECO:0007669"/>
    <property type="project" value="UniProtKB-UniRule"/>
</dbReference>
<dbReference type="Gene3D" id="3.30.50.10">
    <property type="entry name" value="Erythroid Transcription Factor GATA-1, subunit A"/>
    <property type="match status" value="1"/>
</dbReference>
<evidence type="ECO:0000313" key="3">
    <source>
        <dbReference type="EMBL" id="PWG02347.1"/>
    </source>
</evidence>
<keyword evidence="1" id="KW-0862">Zinc</keyword>
<comment type="subunit">
    <text evidence="1">Interacts with GyrB.</text>
</comment>
<sequence>MSTAANPKRKRDACPLCGKPPSQSHAPFCSQGCRDRDLLNWLGDGYRVPGPPADMETGDFAPDGLDSER</sequence>
<evidence type="ECO:0000313" key="4">
    <source>
        <dbReference type="Proteomes" id="UP000245916"/>
    </source>
</evidence>
<dbReference type="Pfam" id="PF03884">
    <property type="entry name" value="YacG"/>
    <property type="match status" value="1"/>
</dbReference>
<comment type="function">
    <text evidence="1">Inhibits all the catalytic activities of DNA gyrase by preventing its interaction with DNA. Acts by binding directly to the C-terminal domain of GyrB, which probably disrupts DNA binding by the gyrase.</text>
</comment>
<feature type="region of interest" description="Disordered" evidence="2">
    <location>
        <begin position="1"/>
        <end position="25"/>
    </location>
</feature>